<dbReference type="HOGENOM" id="CLU_1907963_0_0_1"/>
<dbReference type="AlphaFoldDB" id="A0A0C2XMC6"/>
<sequence>MASREYGGQRICFQWPLRREPKSDGEWTGPLEVDSDSGSEMCFRLARSGEHEKARVSFKQSLCRTPIHVVSVCANWCHSAMSELIAKGASGGSVRKGAGFVGWAALRGVEDGGENTIRIYPSKGVQRLSTMNG</sequence>
<proteinExistence type="predicted"/>
<protein>
    <submittedName>
        <fullName evidence="1">Uncharacterized protein</fullName>
    </submittedName>
</protein>
<dbReference type="Proteomes" id="UP000054097">
    <property type="component" value="Unassembled WGS sequence"/>
</dbReference>
<reference evidence="1 2" key="1">
    <citation type="submission" date="2014-04" db="EMBL/GenBank/DDBJ databases">
        <authorList>
            <consortium name="DOE Joint Genome Institute"/>
            <person name="Kuo A."/>
            <person name="Zuccaro A."/>
            <person name="Kohler A."/>
            <person name="Nagy L.G."/>
            <person name="Floudas D."/>
            <person name="Copeland A."/>
            <person name="Barry K.W."/>
            <person name="Cichocki N."/>
            <person name="Veneault-Fourrey C."/>
            <person name="LaButti K."/>
            <person name="Lindquist E.A."/>
            <person name="Lipzen A."/>
            <person name="Lundell T."/>
            <person name="Morin E."/>
            <person name="Murat C."/>
            <person name="Sun H."/>
            <person name="Tunlid A."/>
            <person name="Henrissat B."/>
            <person name="Grigoriev I.V."/>
            <person name="Hibbett D.S."/>
            <person name="Martin F."/>
            <person name="Nordberg H.P."/>
            <person name="Cantor M.N."/>
            <person name="Hua S.X."/>
        </authorList>
    </citation>
    <scope>NUCLEOTIDE SEQUENCE [LARGE SCALE GENOMIC DNA]</scope>
    <source>
        <strain evidence="1 2">MAFF 305830</strain>
    </source>
</reference>
<gene>
    <name evidence="1" type="ORF">M408DRAFT_328488</name>
</gene>
<dbReference type="EMBL" id="KN824286">
    <property type="protein sequence ID" value="KIM30092.1"/>
    <property type="molecule type" value="Genomic_DNA"/>
</dbReference>
<accession>A0A0C2XMC6</accession>
<organism evidence="1 2">
    <name type="scientific">Serendipita vermifera MAFF 305830</name>
    <dbReference type="NCBI Taxonomy" id="933852"/>
    <lineage>
        <taxon>Eukaryota</taxon>
        <taxon>Fungi</taxon>
        <taxon>Dikarya</taxon>
        <taxon>Basidiomycota</taxon>
        <taxon>Agaricomycotina</taxon>
        <taxon>Agaricomycetes</taxon>
        <taxon>Sebacinales</taxon>
        <taxon>Serendipitaceae</taxon>
        <taxon>Serendipita</taxon>
    </lineage>
</organism>
<evidence type="ECO:0000313" key="2">
    <source>
        <dbReference type="Proteomes" id="UP000054097"/>
    </source>
</evidence>
<keyword evidence="2" id="KW-1185">Reference proteome</keyword>
<evidence type="ECO:0000313" key="1">
    <source>
        <dbReference type="EMBL" id="KIM30092.1"/>
    </source>
</evidence>
<reference evidence="2" key="2">
    <citation type="submission" date="2015-01" db="EMBL/GenBank/DDBJ databases">
        <title>Evolutionary Origins and Diversification of the Mycorrhizal Mutualists.</title>
        <authorList>
            <consortium name="DOE Joint Genome Institute"/>
            <consortium name="Mycorrhizal Genomics Consortium"/>
            <person name="Kohler A."/>
            <person name="Kuo A."/>
            <person name="Nagy L.G."/>
            <person name="Floudas D."/>
            <person name="Copeland A."/>
            <person name="Barry K.W."/>
            <person name="Cichocki N."/>
            <person name="Veneault-Fourrey C."/>
            <person name="LaButti K."/>
            <person name="Lindquist E.A."/>
            <person name="Lipzen A."/>
            <person name="Lundell T."/>
            <person name="Morin E."/>
            <person name="Murat C."/>
            <person name="Riley R."/>
            <person name="Ohm R."/>
            <person name="Sun H."/>
            <person name="Tunlid A."/>
            <person name="Henrissat B."/>
            <person name="Grigoriev I.V."/>
            <person name="Hibbett D.S."/>
            <person name="Martin F."/>
        </authorList>
    </citation>
    <scope>NUCLEOTIDE SEQUENCE [LARGE SCALE GENOMIC DNA]</scope>
    <source>
        <strain evidence="2">MAFF 305830</strain>
    </source>
</reference>
<name>A0A0C2XMC6_SERVB</name>